<dbReference type="RefSeq" id="WP_013426945.1">
    <property type="nucleotide sequence ID" value="NC_014666.1"/>
</dbReference>
<organism evidence="3 5">
    <name type="scientific">Pseudofrankia inefficax (strain DSM 45817 / CECT 9037 / DDB 130130 / EuI1c)</name>
    <name type="common">Frankia inefficax</name>
    <dbReference type="NCBI Taxonomy" id="298654"/>
    <lineage>
        <taxon>Bacteria</taxon>
        <taxon>Bacillati</taxon>
        <taxon>Actinomycetota</taxon>
        <taxon>Actinomycetes</taxon>
        <taxon>Frankiales</taxon>
        <taxon>Frankiaceae</taxon>
        <taxon>Pseudofrankia</taxon>
    </lineage>
</organism>
<feature type="compositionally biased region" description="Basic and acidic residues" evidence="1">
    <location>
        <begin position="314"/>
        <end position="331"/>
    </location>
</feature>
<dbReference type="Proteomes" id="UP000002484">
    <property type="component" value="Chromosome"/>
</dbReference>
<dbReference type="NCBIfam" id="NF033577">
    <property type="entry name" value="transpos_IS481"/>
    <property type="match status" value="1"/>
</dbReference>
<dbReference type="InterPro" id="IPR012337">
    <property type="entry name" value="RNaseH-like_sf"/>
</dbReference>
<dbReference type="STRING" id="298654.FraEuI1c_5843"/>
<dbReference type="InterPro" id="IPR001584">
    <property type="entry name" value="Integrase_cat-core"/>
</dbReference>
<dbReference type="EMBL" id="CP002299">
    <property type="protein sequence ID" value="ADP83827.1"/>
    <property type="molecule type" value="Genomic_DNA"/>
</dbReference>
<dbReference type="HOGENOM" id="CLU_027402_15_3_11"/>
<dbReference type="eggNOG" id="COG3415">
    <property type="taxonomic scope" value="Bacteria"/>
</dbReference>
<dbReference type="OrthoDB" id="52928at2"/>
<dbReference type="PROSITE" id="PS50994">
    <property type="entry name" value="INTEGRASE"/>
    <property type="match status" value="1"/>
</dbReference>
<dbReference type="PANTHER" id="PTHR35004">
    <property type="entry name" value="TRANSPOSASE RV3428C-RELATED"/>
    <property type="match status" value="1"/>
</dbReference>
<feature type="domain" description="Integrase catalytic" evidence="2">
    <location>
        <begin position="131"/>
        <end position="310"/>
    </location>
</feature>
<dbReference type="KEGG" id="fri:FraEuI1c_6551"/>
<reference evidence="3 5" key="1">
    <citation type="submission" date="2010-10" db="EMBL/GenBank/DDBJ databases">
        <title>Complete sequence of Frankia sp. EuI1c.</title>
        <authorList>
            <consortium name="US DOE Joint Genome Institute"/>
            <person name="Lucas S."/>
            <person name="Copeland A."/>
            <person name="Lapidus A."/>
            <person name="Cheng J.-F."/>
            <person name="Bruce D."/>
            <person name="Goodwin L."/>
            <person name="Pitluck S."/>
            <person name="Chertkov O."/>
            <person name="Detter J.C."/>
            <person name="Han C."/>
            <person name="Tapia R."/>
            <person name="Land M."/>
            <person name="Hauser L."/>
            <person name="Jeffries C."/>
            <person name="Kyrpides N."/>
            <person name="Ivanova N."/>
            <person name="Mikhailova N."/>
            <person name="Beauchemin N."/>
            <person name="Sen A."/>
            <person name="Sur S.A."/>
            <person name="Gtari M."/>
            <person name="Wall L."/>
            <person name="Tisa L."/>
            <person name="Woyke T."/>
        </authorList>
    </citation>
    <scope>NUCLEOTIDE SEQUENCE [LARGE SCALE GENOMIC DNA]</scope>
    <source>
        <strain evidence="5">DSM 45817 / CECT 9037 / EuI1c</strain>
        <strain evidence="3">EuI1c</strain>
    </source>
</reference>
<dbReference type="Pfam" id="PF13551">
    <property type="entry name" value="HTH_29"/>
    <property type="match status" value="1"/>
</dbReference>
<dbReference type="SUPFAM" id="SSF53098">
    <property type="entry name" value="Ribonuclease H-like"/>
    <property type="match status" value="1"/>
</dbReference>
<feature type="region of interest" description="Disordered" evidence="1">
    <location>
        <begin position="383"/>
        <end position="410"/>
    </location>
</feature>
<sequence length="410" mass="45772">MSKARLVITALVVEGQTAAQVARRYEVSRGWVYKLKARYDAEGEVAFEPRSRRPVSSPTATSVAMVDLVLRLRKELAEAGLDAGADTIGWHLAHHHDTTLSRATINRILNRAGAVTPEPAKRPRSSYIRFQADQPNECWQSDFTHYRLTRPNGKIGIDTEILTWLDDHSRFALRVSAHLKITGRIVVASFRQAADLHGYPASTLTDNGMVYTVRLASAGVAGGRTGFEAELRRLGIVQKNSRPNHPTTCGKVERFQQTLKKWLAAQPVQPASTYALQTLIDQFVETYNQHRPHRSLPGRCTPAVAYQARPKARPNTDRSADSHDRVRRDHVDANGKLTLRVNGRLHHIGIGRTHARTPVLLLVHDLHARIIHATTGEIIRELTIDPTRDYQPTGRPRGPAPKTQTAEPPR</sequence>
<dbReference type="GO" id="GO:0015074">
    <property type="term" value="P:DNA integration"/>
    <property type="evidence" value="ECO:0007669"/>
    <property type="project" value="InterPro"/>
</dbReference>
<dbReference type="InterPro" id="IPR047656">
    <property type="entry name" value="IS481-like_transpos"/>
</dbReference>
<evidence type="ECO:0000256" key="1">
    <source>
        <dbReference type="SAM" id="MobiDB-lite"/>
    </source>
</evidence>
<proteinExistence type="predicted"/>
<dbReference type="Pfam" id="PF13683">
    <property type="entry name" value="rve_3"/>
    <property type="match status" value="1"/>
</dbReference>
<name>E3IX55_PSEI1</name>
<dbReference type="AlphaFoldDB" id="E3IX55"/>
<dbReference type="PANTHER" id="PTHR35004:SF7">
    <property type="entry name" value="INTEGRASE PROTEIN"/>
    <property type="match status" value="1"/>
</dbReference>
<dbReference type="KEGG" id="fri:FraEuI1c_5843"/>
<dbReference type="eggNOG" id="COG2801">
    <property type="taxonomic scope" value="Bacteria"/>
</dbReference>
<dbReference type="InterPro" id="IPR036397">
    <property type="entry name" value="RNaseH_sf"/>
</dbReference>
<evidence type="ECO:0000313" key="5">
    <source>
        <dbReference type="Proteomes" id="UP000002484"/>
    </source>
</evidence>
<evidence type="ECO:0000313" key="3">
    <source>
        <dbReference type="EMBL" id="ADP83827.1"/>
    </source>
</evidence>
<evidence type="ECO:0000313" key="4">
    <source>
        <dbReference type="EMBL" id="ADP84527.1"/>
    </source>
</evidence>
<gene>
    <name evidence="3" type="ordered locus">FraEuI1c_5843</name>
    <name evidence="4" type="ordered locus">FraEuI1c_6551</name>
</gene>
<keyword evidence="5" id="KW-1185">Reference proteome</keyword>
<dbReference type="Gene3D" id="3.30.420.10">
    <property type="entry name" value="Ribonuclease H-like superfamily/Ribonuclease H"/>
    <property type="match status" value="1"/>
</dbReference>
<dbReference type="EMBL" id="CP002299">
    <property type="protein sequence ID" value="ADP84527.1"/>
    <property type="molecule type" value="Genomic_DNA"/>
</dbReference>
<feature type="region of interest" description="Disordered" evidence="1">
    <location>
        <begin position="307"/>
        <end position="331"/>
    </location>
</feature>
<dbReference type="SUPFAM" id="SSF46689">
    <property type="entry name" value="Homeodomain-like"/>
    <property type="match status" value="1"/>
</dbReference>
<dbReference type="GO" id="GO:0003676">
    <property type="term" value="F:nucleic acid binding"/>
    <property type="evidence" value="ECO:0007669"/>
    <property type="project" value="InterPro"/>
</dbReference>
<protein>
    <submittedName>
        <fullName evidence="3">Integrase catalytic region</fullName>
    </submittedName>
</protein>
<dbReference type="InterPro" id="IPR009057">
    <property type="entry name" value="Homeodomain-like_sf"/>
</dbReference>
<evidence type="ECO:0000259" key="2">
    <source>
        <dbReference type="PROSITE" id="PS50994"/>
    </source>
</evidence>
<accession>E3IX55</accession>